<dbReference type="EMBL" id="CYKH01002156">
    <property type="protein sequence ID" value="CUG93462.1"/>
    <property type="molecule type" value="Genomic_DNA"/>
</dbReference>
<dbReference type="Pfam" id="PF01764">
    <property type="entry name" value="Lipase_3"/>
    <property type="match status" value="1"/>
</dbReference>
<name>A0A0S4JTA1_BODSA</name>
<evidence type="ECO:0000256" key="1">
    <source>
        <dbReference type="SAM" id="SignalP"/>
    </source>
</evidence>
<keyword evidence="4" id="KW-1185">Reference proteome</keyword>
<dbReference type="PANTHER" id="PTHR45856">
    <property type="entry name" value="ALPHA/BETA-HYDROLASES SUPERFAMILY PROTEIN"/>
    <property type="match status" value="1"/>
</dbReference>
<feature type="signal peptide" evidence="1">
    <location>
        <begin position="1"/>
        <end position="24"/>
    </location>
</feature>
<dbReference type="InterPro" id="IPR051218">
    <property type="entry name" value="Sec_MonoDiacylglyc_Lipase"/>
</dbReference>
<dbReference type="Proteomes" id="UP000051952">
    <property type="component" value="Unassembled WGS sequence"/>
</dbReference>
<proteinExistence type="predicted"/>
<feature type="domain" description="Fungal lipase-type" evidence="2">
    <location>
        <begin position="90"/>
        <end position="229"/>
    </location>
</feature>
<organism evidence="3 4">
    <name type="scientific">Bodo saltans</name>
    <name type="common">Flagellated protozoan</name>
    <dbReference type="NCBI Taxonomy" id="75058"/>
    <lineage>
        <taxon>Eukaryota</taxon>
        <taxon>Discoba</taxon>
        <taxon>Euglenozoa</taxon>
        <taxon>Kinetoplastea</taxon>
        <taxon>Metakinetoplastina</taxon>
        <taxon>Eubodonida</taxon>
        <taxon>Bodonidae</taxon>
        <taxon>Bodo</taxon>
    </lineage>
</organism>
<dbReference type="OMA" id="GCEVHDG"/>
<dbReference type="VEuPathDB" id="TriTrypDB:BSAL_43000"/>
<protein>
    <submittedName>
        <fullName evidence="3">Lipase, putative</fullName>
    </submittedName>
</protein>
<dbReference type="InterPro" id="IPR002921">
    <property type="entry name" value="Fungal_lipase-type"/>
</dbReference>
<evidence type="ECO:0000313" key="3">
    <source>
        <dbReference type="EMBL" id="CUG93462.1"/>
    </source>
</evidence>
<dbReference type="AlphaFoldDB" id="A0A0S4JTA1"/>
<dbReference type="CDD" id="cd00519">
    <property type="entry name" value="Lipase_3"/>
    <property type="match status" value="1"/>
</dbReference>
<dbReference type="InterPro" id="IPR029058">
    <property type="entry name" value="AB_hydrolase_fold"/>
</dbReference>
<sequence length="309" mass="33401">MIASRMTFLVVAVAATLLLGGVDASYDPSRAMNSLYFCKASYCDHNAIAAWNCGESCSYHSNFVVQGVYTNGTFDAQGYSGYSPADDAIIVAFRGSSNIPNWIADFDFKKMPYPDPSCPGGCEVHTGFFQVYLELAEPLLRDVQTLVRNHPSSRMIVTGHSLGAAVSLHAGVDIQRKISGVNSLEVYNFGEPRVGNPAFAAWVTTVLPDGVQYRVTHEADPVPHLPPMDFGFLHSPHELWYNNDGDTSYANCADSATAESPACSDSTIPVDVSDHLLYLGVCTACSCSGFDVNQYKAMKLPAKRLRGGV</sequence>
<keyword evidence="1" id="KW-0732">Signal</keyword>
<dbReference type="SUPFAM" id="SSF53474">
    <property type="entry name" value="alpha/beta-Hydrolases"/>
    <property type="match status" value="1"/>
</dbReference>
<feature type="chain" id="PRO_5006622675" evidence="1">
    <location>
        <begin position="25"/>
        <end position="309"/>
    </location>
</feature>
<evidence type="ECO:0000259" key="2">
    <source>
        <dbReference type="Pfam" id="PF01764"/>
    </source>
</evidence>
<dbReference type="OrthoDB" id="345705at2759"/>
<gene>
    <name evidence="3" type="ORF">BSAL_43000</name>
</gene>
<dbReference type="Gene3D" id="3.40.50.1820">
    <property type="entry name" value="alpha/beta hydrolase"/>
    <property type="match status" value="1"/>
</dbReference>
<dbReference type="GO" id="GO:0006629">
    <property type="term" value="P:lipid metabolic process"/>
    <property type="evidence" value="ECO:0007669"/>
    <property type="project" value="InterPro"/>
</dbReference>
<dbReference type="PANTHER" id="PTHR45856:SF25">
    <property type="entry name" value="FUNGAL LIPASE-LIKE DOMAIN-CONTAINING PROTEIN"/>
    <property type="match status" value="1"/>
</dbReference>
<reference evidence="4" key="1">
    <citation type="submission" date="2015-09" db="EMBL/GenBank/DDBJ databases">
        <authorList>
            <consortium name="Pathogen Informatics"/>
        </authorList>
    </citation>
    <scope>NUCLEOTIDE SEQUENCE [LARGE SCALE GENOMIC DNA]</scope>
    <source>
        <strain evidence="4">Lake Konstanz</strain>
    </source>
</reference>
<evidence type="ECO:0000313" key="4">
    <source>
        <dbReference type="Proteomes" id="UP000051952"/>
    </source>
</evidence>
<accession>A0A0S4JTA1</accession>